<accession>A0ABX8JD30</accession>
<feature type="compositionally biased region" description="Pro residues" evidence="1">
    <location>
        <begin position="149"/>
        <end position="167"/>
    </location>
</feature>
<dbReference type="CDD" id="cd00093">
    <property type="entry name" value="HTH_XRE"/>
    <property type="match status" value="1"/>
</dbReference>
<feature type="region of interest" description="Disordered" evidence="1">
    <location>
        <begin position="145"/>
        <end position="199"/>
    </location>
</feature>
<dbReference type="InterPro" id="IPR050400">
    <property type="entry name" value="Bact_Cytoskel_RodZ"/>
</dbReference>
<dbReference type="Pfam" id="PF13413">
    <property type="entry name" value="HTH_25"/>
    <property type="match status" value="1"/>
</dbReference>
<dbReference type="InterPro" id="IPR025194">
    <property type="entry name" value="RodZ-like_C"/>
</dbReference>
<name>A0ABX8JD30_9BACT</name>
<proteinExistence type="predicted"/>
<protein>
    <submittedName>
        <fullName evidence="3">DUF4115 domain-containing protein</fullName>
    </submittedName>
</protein>
<sequence length="283" mass="29725">MAEPEVESSAEAPVGEYLRSVREAKGLELEEASRVTKIGKNYLAAIEQGDFDRLPNAAYIKGFLRLYAGFLSLSGDEVVARYEKGLAPPPGAQPEASAPRAQGIAPQTGIDTLERARFRNPGRWIVTALLLGAVVIAALFSTEGEQPRVQPPPSAPAPAAPPAPAPVAQPVQKPVSSAHSAAAPSPSGTETAPAAPGGKQSGIVLKLRFNRDSWLSITIDDSISQRYDLKAGDIIEWKGQRSFALDLGDGGAVEAEFNGRPLKALGEAGKPAHVELKSDQPAP</sequence>
<dbReference type="Proteomes" id="UP000683493">
    <property type="component" value="Chromosome"/>
</dbReference>
<keyword evidence="4" id="KW-1185">Reference proteome</keyword>
<evidence type="ECO:0000313" key="3">
    <source>
        <dbReference type="EMBL" id="QWV95916.1"/>
    </source>
</evidence>
<dbReference type="PANTHER" id="PTHR34475:SF1">
    <property type="entry name" value="CYTOSKELETON PROTEIN RODZ"/>
    <property type="match status" value="1"/>
</dbReference>
<reference evidence="3 4" key="1">
    <citation type="submission" date="2021-06" db="EMBL/GenBank/DDBJ databases">
        <title>Gemonas diversity in paddy soil.</title>
        <authorList>
            <person name="Liu G."/>
        </authorList>
    </citation>
    <scope>NUCLEOTIDE SEQUENCE [LARGE SCALE GENOMIC DNA]</scope>
    <source>
        <strain evidence="3 4">RG29</strain>
    </source>
</reference>
<evidence type="ECO:0000259" key="2">
    <source>
        <dbReference type="Pfam" id="PF13464"/>
    </source>
</evidence>
<dbReference type="InterPro" id="IPR001387">
    <property type="entry name" value="Cro/C1-type_HTH"/>
</dbReference>
<evidence type="ECO:0000313" key="4">
    <source>
        <dbReference type="Proteomes" id="UP000683493"/>
    </source>
</evidence>
<feature type="compositionally biased region" description="Low complexity" evidence="1">
    <location>
        <begin position="168"/>
        <end position="187"/>
    </location>
</feature>
<feature type="domain" description="Cytoskeleton protein RodZ-like C-terminal" evidence="2">
    <location>
        <begin position="206"/>
        <end position="273"/>
    </location>
</feature>
<dbReference type="Pfam" id="PF13464">
    <property type="entry name" value="RodZ_C"/>
    <property type="match status" value="1"/>
</dbReference>
<dbReference type="EMBL" id="CP076724">
    <property type="protein sequence ID" value="QWV95916.1"/>
    <property type="molecule type" value="Genomic_DNA"/>
</dbReference>
<organism evidence="3 4">
    <name type="scientific">Geomonas diazotrophica</name>
    <dbReference type="NCBI Taxonomy" id="2843197"/>
    <lineage>
        <taxon>Bacteria</taxon>
        <taxon>Pseudomonadati</taxon>
        <taxon>Thermodesulfobacteriota</taxon>
        <taxon>Desulfuromonadia</taxon>
        <taxon>Geobacterales</taxon>
        <taxon>Geobacteraceae</taxon>
        <taxon>Geomonas</taxon>
    </lineage>
</organism>
<dbReference type="PANTHER" id="PTHR34475">
    <property type="match status" value="1"/>
</dbReference>
<evidence type="ECO:0000256" key="1">
    <source>
        <dbReference type="SAM" id="MobiDB-lite"/>
    </source>
</evidence>
<gene>
    <name evidence="3" type="ORF">KP005_11010</name>
</gene>